<dbReference type="HOGENOM" id="CLU_1384471_0_0_1"/>
<feature type="region of interest" description="Disordered" evidence="1">
    <location>
        <begin position="156"/>
        <end position="181"/>
    </location>
</feature>
<evidence type="ECO:0000313" key="2">
    <source>
        <dbReference type="EMBL" id="ESK85697.1"/>
    </source>
</evidence>
<organism evidence="2 3">
    <name type="scientific">Moniliophthora roreri (strain MCA 2997)</name>
    <name type="common">Cocoa frosty pod rot fungus</name>
    <name type="synonym">Crinipellis roreri</name>
    <dbReference type="NCBI Taxonomy" id="1381753"/>
    <lineage>
        <taxon>Eukaryota</taxon>
        <taxon>Fungi</taxon>
        <taxon>Dikarya</taxon>
        <taxon>Basidiomycota</taxon>
        <taxon>Agaricomycotina</taxon>
        <taxon>Agaricomycetes</taxon>
        <taxon>Agaricomycetidae</taxon>
        <taxon>Agaricales</taxon>
        <taxon>Marasmiineae</taxon>
        <taxon>Marasmiaceae</taxon>
        <taxon>Moniliophthora</taxon>
    </lineage>
</organism>
<comment type="caution">
    <text evidence="2">The sequence shown here is derived from an EMBL/GenBank/DDBJ whole genome shotgun (WGS) entry which is preliminary data.</text>
</comment>
<feature type="compositionally biased region" description="Polar residues" evidence="1">
    <location>
        <begin position="105"/>
        <end position="114"/>
    </location>
</feature>
<evidence type="ECO:0000313" key="3">
    <source>
        <dbReference type="Proteomes" id="UP000017559"/>
    </source>
</evidence>
<evidence type="ECO:0000256" key="1">
    <source>
        <dbReference type="SAM" id="MobiDB-lite"/>
    </source>
</evidence>
<protein>
    <submittedName>
        <fullName evidence="2">Uncharacterized protein</fullName>
    </submittedName>
</protein>
<proteinExistence type="predicted"/>
<dbReference type="EMBL" id="AWSO01001034">
    <property type="protein sequence ID" value="ESK85697.1"/>
    <property type="molecule type" value="Genomic_DNA"/>
</dbReference>
<feature type="region of interest" description="Disordered" evidence="1">
    <location>
        <begin position="1"/>
        <end position="121"/>
    </location>
</feature>
<sequence>MAKDYLGATRRADGVGRRRKSGRGIGYQPANITEMLKTPPLHVPAPPPKSKNSTPTNSPGTTRKPSWGFPGSLNTDITSPETRDIVLVSISTPAPPPPPTPASGLKNQHLNTPDSEPADPSFPSIGQLVTPLPPPSLSYTCPHLIQDLPQPLRTEAMTNSSPPHRLQSGDGKGGYEHEGGVVQLHLPLHRIRRPREL</sequence>
<reference evidence="2 3" key="1">
    <citation type="journal article" date="2014" name="BMC Genomics">
        <title>Genome and secretome analysis of the hemibiotrophic fungal pathogen, Moniliophthora roreri, which causes frosty pod rot disease of cacao: mechanisms of the biotrophic and necrotrophic phases.</title>
        <authorList>
            <person name="Meinhardt L.W."/>
            <person name="Costa G.G.L."/>
            <person name="Thomazella D.P.T."/>
            <person name="Teixeira P.J.P.L."/>
            <person name="Carazzolle M.F."/>
            <person name="Schuster S.C."/>
            <person name="Carlson J.E."/>
            <person name="Guiltinan M.J."/>
            <person name="Mieczkowski P."/>
            <person name="Farmer A."/>
            <person name="Ramaraj T."/>
            <person name="Crozier J."/>
            <person name="Davis R.E."/>
            <person name="Shao J."/>
            <person name="Melnick R.L."/>
            <person name="Pereira G.A.G."/>
            <person name="Bailey B.A."/>
        </authorList>
    </citation>
    <scope>NUCLEOTIDE SEQUENCE [LARGE SCALE GENOMIC DNA]</scope>
    <source>
        <strain evidence="2 3">MCA 2997</strain>
    </source>
</reference>
<name>V2WVU9_MONRO</name>
<gene>
    <name evidence="2" type="ORF">Moror_9895</name>
</gene>
<feature type="compositionally biased region" description="Polar residues" evidence="1">
    <location>
        <begin position="50"/>
        <end position="64"/>
    </location>
</feature>
<keyword evidence="3" id="KW-1185">Reference proteome</keyword>
<dbReference type="AlphaFoldDB" id="V2WVU9"/>
<accession>V2WVU9</accession>
<dbReference type="Proteomes" id="UP000017559">
    <property type="component" value="Unassembled WGS sequence"/>
</dbReference>
<dbReference type="KEGG" id="mrr:Moror_9895"/>